<dbReference type="FunFam" id="3.40.50.880:FF:000002">
    <property type="entry name" value="CTP synthase"/>
    <property type="match status" value="1"/>
</dbReference>
<evidence type="ECO:0000256" key="9">
    <source>
        <dbReference type="ARBA" id="ARBA00022975"/>
    </source>
</evidence>
<dbReference type="SUPFAM" id="SSF52317">
    <property type="entry name" value="Class I glutamine amidotransferase-like"/>
    <property type="match status" value="1"/>
</dbReference>
<keyword evidence="3 12" id="KW-0436">Ligase</keyword>
<evidence type="ECO:0000313" key="16">
    <source>
        <dbReference type="Proteomes" id="UP000252174"/>
    </source>
</evidence>
<comment type="caution">
    <text evidence="15">The sequence shown here is derived from an EMBL/GenBank/DDBJ whole genome shotgun (WGS) entry which is preliminary data.</text>
</comment>
<keyword evidence="8 12" id="KW-0315">Glutamine amidotransferase</keyword>
<keyword evidence="9 12" id="KW-0665">Pyrimidine biosynthesis</keyword>
<dbReference type="GO" id="GO:0003883">
    <property type="term" value="F:CTP synthase activity"/>
    <property type="evidence" value="ECO:0007669"/>
    <property type="project" value="UniProtKB-UniRule"/>
</dbReference>
<protein>
    <recommendedName>
        <fullName evidence="12">CTP synthase</fullName>
        <ecNumber evidence="12">6.3.4.2</ecNumber>
    </recommendedName>
    <alternativeName>
        <fullName evidence="12">Cytidine 5'-triphosphate synthase</fullName>
    </alternativeName>
    <alternativeName>
        <fullName evidence="12">Cytidine triphosphate synthetase</fullName>
        <shortName evidence="12">CTP synthetase</shortName>
        <shortName evidence="12">CTPS</shortName>
    </alternativeName>
    <alternativeName>
        <fullName evidence="12">UTP--ammonia ligase</fullName>
    </alternativeName>
</protein>
<feature type="binding site" evidence="12">
    <location>
        <position position="356"/>
    </location>
    <ligand>
        <name>L-glutamine</name>
        <dbReference type="ChEBI" id="CHEBI:58359"/>
    </ligand>
</feature>
<dbReference type="GO" id="GO:0042802">
    <property type="term" value="F:identical protein binding"/>
    <property type="evidence" value="ECO:0007669"/>
    <property type="project" value="TreeGrafter"/>
</dbReference>
<dbReference type="CDD" id="cd03113">
    <property type="entry name" value="CTPS_N"/>
    <property type="match status" value="1"/>
</dbReference>
<evidence type="ECO:0000313" key="15">
    <source>
        <dbReference type="EMBL" id="RCX11978.1"/>
    </source>
</evidence>
<dbReference type="UniPathway" id="UPA00159">
    <property type="reaction ID" value="UER00277"/>
</dbReference>
<dbReference type="CDD" id="cd01746">
    <property type="entry name" value="GATase1_CTP_Synthase"/>
    <property type="match status" value="1"/>
</dbReference>
<dbReference type="InterPro" id="IPR029062">
    <property type="entry name" value="Class_I_gatase-like"/>
</dbReference>
<comment type="miscellaneous">
    <text evidence="12">CTPSs have evolved a hybrid strategy for distinguishing between UTP and CTP. The overlapping regions of the product feedback inhibitory and substrate sites recognize a common feature in both compounds, the triphosphate moiety. To differentiate isosteric substrate and product pyrimidine rings, an additional pocket far from the expected kinase/ligase catalytic site, specifically recognizes the cytosine and ribose portions of the product inhibitor.</text>
</comment>
<dbReference type="GO" id="GO:0004359">
    <property type="term" value="F:glutaminase activity"/>
    <property type="evidence" value="ECO:0007669"/>
    <property type="project" value="RHEA"/>
</dbReference>
<dbReference type="OrthoDB" id="9801107at2"/>
<dbReference type="GO" id="GO:0005829">
    <property type="term" value="C:cytosol"/>
    <property type="evidence" value="ECO:0007669"/>
    <property type="project" value="TreeGrafter"/>
</dbReference>
<feature type="binding site" evidence="12">
    <location>
        <position position="407"/>
    </location>
    <ligand>
        <name>L-glutamine</name>
        <dbReference type="ChEBI" id="CHEBI:58359"/>
    </ligand>
</feature>
<dbReference type="PANTHER" id="PTHR11550:SF0">
    <property type="entry name" value="CTP SYNTHASE-RELATED"/>
    <property type="match status" value="1"/>
</dbReference>
<dbReference type="HAMAP" id="MF_01227">
    <property type="entry name" value="PyrG"/>
    <property type="match status" value="1"/>
</dbReference>
<feature type="binding site" evidence="12">
    <location>
        <begin position="14"/>
        <end position="19"/>
    </location>
    <ligand>
        <name>ATP</name>
        <dbReference type="ChEBI" id="CHEBI:30616"/>
    </ligand>
</feature>
<keyword evidence="5 12" id="KW-0547">Nucleotide-binding</keyword>
<dbReference type="RefSeq" id="WP_114482101.1">
    <property type="nucleotide sequence ID" value="NZ_QPJU01000001.1"/>
</dbReference>
<reference evidence="15 16" key="1">
    <citation type="submission" date="2018-07" db="EMBL/GenBank/DDBJ databases">
        <title>Genomic Encyclopedia of Type Strains, Phase IV (KMG-IV): sequencing the most valuable type-strain genomes for metagenomic binning, comparative biology and taxonomic classification.</title>
        <authorList>
            <person name="Goeker M."/>
        </authorList>
    </citation>
    <scope>NUCLEOTIDE SEQUENCE [LARGE SCALE GENOMIC DNA]</scope>
    <source>
        <strain evidence="15 16">DSM 100911</strain>
    </source>
</reference>
<dbReference type="EC" id="6.3.4.2" evidence="12"/>
<dbReference type="PROSITE" id="PS51273">
    <property type="entry name" value="GATASE_TYPE_1"/>
    <property type="match status" value="1"/>
</dbReference>
<dbReference type="GO" id="GO:0019856">
    <property type="term" value="P:pyrimidine nucleobase biosynthetic process"/>
    <property type="evidence" value="ECO:0007669"/>
    <property type="project" value="TreeGrafter"/>
</dbReference>
<comment type="similarity">
    <text evidence="2 12">Belongs to the CTP synthase family.</text>
</comment>
<feature type="binding site" evidence="12">
    <location>
        <begin position="191"/>
        <end position="196"/>
    </location>
    <ligand>
        <name>CTP</name>
        <dbReference type="ChEBI" id="CHEBI:37563"/>
        <note>allosteric inhibitor</note>
    </ligand>
</feature>
<evidence type="ECO:0000256" key="2">
    <source>
        <dbReference type="ARBA" id="ARBA00007533"/>
    </source>
</evidence>
<dbReference type="InterPro" id="IPR004468">
    <property type="entry name" value="CTP_synthase"/>
</dbReference>
<feature type="binding site" evidence="12">
    <location>
        <begin position="191"/>
        <end position="196"/>
    </location>
    <ligand>
        <name>UTP</name>
        <dbReference type="ChEBI" id="CHEBI:46398"/>
    </ligand>
</feature>
<evidence type="ECO:0000256" key="12">
    <source>
        <dbReference type="HAMAP-Rule" id="MF_01227"/>
    </source>
</evidence>
<feature type="domain" description="Glutamine amidotransferase" evidence="13">
    <location>
        <begin position="305"/>
        <end position="539"/>
    </location>
</feature>
<dbReference type="GO" id="GO:0097268">
    <property type="term" value="C:cytoophidium"/>
    <property type="evidence" value="ECO:0007669"/>
    <property type="project" value="UniProtKB-ARBA"/>
</dbReference>
<feature type="binding site" evidence="12">
    <location>
        <position position="245"/>
    </location>
    <ligand>
        <name>ATP</name>
        <dbReference type="ChEBI" id="CHEBI:30616"/>
    </ligand>
</feature>
<dbReference type="Proteomes" id="UP000252174">
    <property type="component" value="Unassembled WGS sequence"/>
</dbReference>
<feature type="active site" description="Nucleophile; for glutamine hydrolysis" evidence="12">
    <location>
        <position position="383"/>
    </location>
</feature>
<comment type="catalytic activity">
    <reaction evidence="10 12">
        <text>UTP + L-glutamine + ATP + H2O = CTP + L-glutamate + ADP + phosphate + 2 H(+)</text>
        <dbReference type="Rhea" id="RHEA:26426"/>
        <dbReference type="ChEBI" id="CHEBI:15377"/>
        <dbReference type="ChEBI" id="CHEBI:15378"/>
        <dbReference type="ChEBI" id="CHEBI:29985"/>
        <dbReference type="ChEBI" id="CHEBI:30616"/>
        <dbReference type="ChEBI" id="CHEBI:37563"/>
        <dbReference type="ChEBI" id="CHEBI:43474"/>
        <dbReference type="ChEBI" id="CHEBI:46398"/>
        <dbReference type="ChEBI" id="CHEBI:58359"/>
        <dbReference type="ChEBI" id="CHEBI:456216"/>
        <dbReference type="EC" id="6.3.4.2"/>
    </reaction>
</comment>
<evidence type="ECO:0000256" key="8">
    <source>
        <dbReference type="ARBA" id="ARBA00022962"/>
    </source>
</evidence>
<dbReference type="Pfam" id="PF06418">
    <property type="entry name" value="CTP_synth_N"/>
    <property type="match status" value="1"/>
</dbReference>
<dbReference type="EMBL" id="QPJU01000001">
    <property type="protein sequence ID" value="RCX11978.1"/>
    <property type="molecule type" value="Genomic_DNA"/>
</dbReference>
<comment type="subunit">
    <text evidence="12">Homotetramer.</text>
</comment>
<feature type="binding site" evidence="12">
    <location>
        <position position="144"/>
    </location>
    <ligand>
        <name>Mg(2+)</name>
        <dbReference type="ChEBI" id="CHEBI:18420"/>
    </ligand>
</feature>
<evidence type="ECO:0000256" key="6">
    <source>
        <dbReference type="ARBA" id="ARBA00022840"/>
    </source>
</evidence>
<name>A0A369AUG5_9BURK</name>
<dbReference type="SUPFAM" id="SSF52540">
    <property type="entry name" value="P-loop containing nucleoside triphosphate hydrolases"/>
    <property type="match status" value="1"/>
</dbReference>
<feature type="binding site" evidence="12">
    <location>
        <position position="13"/>
    </location>
    <ligand>
        <name>CTP</name>
        <dbReference type="ChEBI" id="CHEBI:37563"/>
        <note>allosteric inhibitor</note>
    </ligand>
</feature>
<keyword evidence="4 12" id="KW-0479">Metal-binding</keyword>
<sequence length="579" mass="63761">MTKFVFVTGGVVSSLGKGIASASLAAILESRGLKVTLIKLDPYINVDPGTMSPFQHGEVFVTDDGAETDLDLGHYERFIETRMRRANNFTTGRIYQSVLEKERRGDYLGKTVQVIPHVTNEIQEFIRRGAGVDGEDAVDVAIVEIGGTVGDIESLPFLEAVRQMSLRLGPNNAAFVHLTYVPWIAAAGELKTKPTQHTVQKLREIGIQPDALLCRADRRIPDEERAKISLFTNVPEWGVISMWDVDTIYKVPRMLHEQGLDGLICDKLRLNTPPAKLQRWDALVYEAEHPQGEVTIAMVGKYVELSDSYKSLNEALRHAGMRNHVRVNIVHIDSETMDAETVQQLADYDAILVPGGFGPRGVEGKIRTAQFAREQRIPYLGICLGMQVATIEYARHVAGLAGANSTEFDPHTPHPVIALITEWKNADGSIQKRDEHSDLGGTMRLGAQSADVLPGTLAHQIYGDVVTERHRHRYEANVHYLDRLREAGLVISAYTQREHLTEIIELPQSVHPWFIGVQFHPEFKSTPWDGHPLFNAFIQAALQQRARRLGGAAAAQIGAASVPAPAAALATAASPATTA</sequence>
<comment type="catalytic activity">
    <reaction evidence="12">
        <text>UTP + NH4(+) + ATP = CTP + ADP + phosphate + 2 H(+)</text>
        <dbReference type="Rhea" id="RHEA:16597"/>
        <dbReference type="ChEBI" id="CHEBI:15378"/>
        <dbReference type="ChEBI" id="CHEBI:28938"/>
        <dbReference type="ChEBI" id="CHEBI:30616"/>
        <dbReference type="ChEBI" id="CHEBI:37563"/>
        <dbReference type="ChEBI" id="CHEBI:43474"/>
        <dbReference type="ChEBI" id="CHEBI:46398"/>
        <dbReference type="ChEBI" id="CHEBI:456216"/>
    </reaction>
</comment>
<feature type="binding site" evidence="12">
    <location>
        <position position="227"/>
    </location>
    <ligand>
        <name>UTP</name>
        <dbReference type="ChEBI" id="CHEBI:46398"/>
    </ligand>
</feature>
<accession>A0A369AUG5</accession>
<evidence type="ECO:0000259" key="13">
    <source>
        <dbReference type="Pfam" id="PF00117"/>
    </source>
</evidence>
<dbReference type="InterPro" id="IPR033828">
    <property type="entry name" value="GATase1_CTP_Synthase"/>
</dbReference>
<comment type="caution">
    <text evidence="12">Lacks conserved residue(s) required for the propagation of feature annotation.</text>
</comment>
<comment type="catalytic activity">
    <reaction evidence="12">
        <text>L-glutamine + H2O = L-glutamate + NH4(+)</text>
        <dbReference type="Rhea" id="RHEA:15889"/>
        <dbReference type="ChEBI" id="CHEBI:15377"/>
        <dbReference type="ChEBI" id="CHEBI:28938"/>
        <dbReference type="ChEBI" id="CHEBI:29985"/>
        <dbReference type="ChEBI" id="CHEBI:58359"/>
    </reaction>
</comment>
<evidence type="ECO:0000256" key="10">
    <source>
        <dbReference type="ARBA" id="ARBA00047781"/>
    </source>
</evidence>
<dbReference type="Pfam" id="PF00117">
    <property type="entry name" value="GATase"/>
    <property type="match status" value="1"/>
</dbReference>
<dbReference type="NCBIfam" id="NF003792">
    <property type="entry name" value="PRK05380.1"/>
    <property type="match status" value="1"/>
</dbReference>
<dbReference type="NCBIfam" id="TIGR00337">
    <property type="entry name" value="PyrG"/>
    <property type="match status" value="1"/>
</dbReference>
<dbReference type="AlphaFoldDB" id="A0A369AUG5"/>
<feature type="binding site" evidence="12">
    <location>
        <position position="13"/>
    </location>
    <ligand>
        <name>UTP</name>
        <dbReference type="ChEBI" id="CHEBI:46398"/>
    </ligand>
</feature>
<feature type="active site" evidence="12">
    <location>
        <position position="520"/>
    </location>
</feature>
<dbReference type="InterPro" id="IPR017926">
    <property type="entry name" value="GATASE"/>
</dbReference>
<evidence type="ECO:0000256" key="4">
    <source>
        <dbReference type="ARBA" id="ARBA00022723"/>
    </source>
</evidence>
<dbReference type="GO" id="GO:0005524">
    <property type="term" value="F:ATP binding"/>
    <property type="evidence" value="ECO:0007669"/>
    <property type="project" value="UniProtKB-KW"/>
</dbReference>
<evidence type="ECO:0000256" key="11">
    <source>
        <dbReference type="ARBA" id="ARBA00059148"/>
    </source>
</evidence>
<evidence type="ECO:0000256" key="3">
    <source>
        <dbReference type="ARBA" id="ARBA00022598"/>
    </source>
</evidence>
<keyword evidence="16" id="KW-1185">Reference proteome</keyword>
<proteinExistence type="inferred from homology"/>
<dbReference type="FunFam" id="3.40.50.300:FF:000009">
    <property type="entry name" value="CTP synthase"/>
    <property type="match status" value="1"/>
</dbReference>
<dbReference type="Gene3D" id="3.40.50.880">
    <property type="match status" value="1"/>
</dbReference>
<dbReference type="InterPro" id="IPR027417">
    <property type="entry name" value="P-loop_NTPase"/>
</dbReference>
<feature type="active site" evidence="12">
    <location>
        <position position="522"/>
    </location>
</feature>
<feature type="binding site" evidence="12">
    <location>
        <position position="71"/>
    </location>
    <ligand>
        <name>ATP</name>
        <dbReference type="ChEBI" id="CHEBI:30616"/>
    </ligand>
</feature>
<dbReference type="GO" id="GO:0044210">
    <property type="term" value="P:'de novo' CTP biosynthetic process"/>
    <property type="evidence" value="ECO:0007669"/>
    <property type="project" value="UniProtKB-UniRule"/>
</dbReference>
<keyword evidence="7 12" id="KW-0460">Magnesium</keyword>
<organism evidence="15 16">
    <name type="scientific">Extensimonas vulgaris</name>
    <dbReference type="NCBI Taxonomy" id="1031594"/>
    <lineage>
        <taxon>Bacteria</taxon>
        <taxon>Pseudomonadati</taxon>
        <taxon>Pseudomonadota</taxon>
        <taxon>Betaproteobacteria</taxon>
        <taxon>Burkholderiales</taxon>
        <taxon>Comamonadaceae</taxon>
        <taxon>Extensimonas</taxon>
    </lineage>
</organism>
<dbReference type="Gene3D" id="3.40.50.300">
    <property type="entry name" value="P-loop containing nucleotide triphosphate hydrolases"/>
    <property type="match status" value="1"/>
</dbReference>
<evidence type="ECO:0000256" key="7">
    <source>
        <dbReference type="ARBA" id="ARBA00022842"/>
    </source>
</evidence>
<comment type="pathway">
    <text evidence="1 12">Pyrimidine metabolism; CTP biosynthesis via de novo pathway; CTP from UDP: step 2/2.</text>
</comment>
<comment type="activity regulation">
    <text evidence="12">Allosterically activated by GTP, when glutamine is the substrate; GTP has no effect on the reaction when ammonia is the substrate. The allosteric effector GTP functions by stabilizing the protein conformation that binds the tetrahedral intermediate(s) formed during glutamine hydrolysis. Inhibited by the product CTP, via allosteric rather than competitive inhibition.</text>
</comment>
<feature type="region of interest" description="Amidoligase domain" evidence="12">
    <location>
        <begin position="1"/>
        <end position="270"/>
    </location>
</feature>
<comment type="function">
    <text evidence="11 12">Catalyzes the ATP-dependent amination of UTP to CTP with either L-glutamine or ammonia as the source of nitrogen. Regulates intracellular CTP levels through interactions with the four ribonucleotide triphosphates.</text>
</comment>
<feature type="binding site" evidence="12">
    <location>
        <position position="71"/>
    </location>
    <ligand>
        <name>Mg(2+)</name>
        <dbReference type="ChEBI" id="CHEBI:18420"/>
    </ligand>
</feature>
<feature type="binding site" evidence="12">
    <location>
        <position position="473"/>
    </location>
    <ligand>
        <name>L-glutamine</name>
        <dbReference type="ChEBI" id="CHEBI:58359"/>
    </ligand>
</feature>
<feature type="binding site" evidence="12">
    <location>
        <position position="227"/>
    </location>
    <ligand>
        <name>CTP</name>
        <dbReference type="ChEBI" id="CHEBI:37563"/>
        <note>allosteric inhibitor</note>
    </ligand>
</feature>
<gene>
    <name evidence="12" type="primary">pyrG</name>
    <name evidence="15" type="ORF">DFR45_101516</name>
</gene>
<feature type="binding site" evidence="12">
    <location>
        <begin position="384"/>
        <end position="387"/>
    </location>
    <ligand>
        <name>L-glutamine</name>
        <dbReference type="ChEBI" id="CHEBI:58359"/>
    </ligand>
</feature>
<keyword evidence="6 12" id="KW-0067">ATP-binding</keyword>
<evidence type="ECO:0000259" key="14">
    <source>
        <dbReference type="Pfam" id="PF06418"/>
    </source>
</evidence>
<evidence type="ECO:0000256" key="5">
    <source>
        <dbReference type="ARBA" id="ARBA00022741"/>
    </source>
</evidence>
<dbReference type="PANTHER" id="PTHR11550">
    <property type="entry name" value="CTP SYNTHASE"/>
    <property type="match status" value="1"/>
</dbReference>
<dbReference type="GO" id="GO:0046872">
    <property type="term" value="F:metal ion binding"/>
    <property type="evidence" value="ECO:0007669"/>
    <property type="project" value="UniProtKB-KW"/>
</dbReference>
<dbReference type="InterPro" id="IPR017456">
    <property type="entry name" value="CTP_synthase_N"/>
</dbReference>
<evidence type="ECO:0000256" key="1">
    <source>
        <dbReference type="ARBA" id="ARBA00005171"/>
    </source>
</evidence>
<feature type="domain" description="CTP synthase N-terminal" evidence="14">
    <location>
        <begin position="3"/>
        <end position="270"/>
    </location>
</feature>
<feature type="binding site" evidence="12">
    <location>
        <begin position="151"/>
        <end position="153"/>
    </location>
    <ligand>
        <name>CTP</name>
        <dbReference type="ChEBI" id="CHEBI:37563"/>
        <note>allosteric inhibitor</note>
    </ligand>
</feature>